<accession>A0A2C9D693</accession>
<proteinExistence type="predicted"/>
<dbReference type="RefSeq" id="WP_099556276.1">
    <property type="nucleotide sequence ID" value="NZ_LT960614.1"/>
</dbReference>
<feature type="region of interest" description="Disordered" evidence="1">
    <location>
        <begin position="80"/>
        <end position="113"/>
    </location>
</feature>
<dbReference type="InterPro" id="IPR037026">
    <property type="entry name" value="Vgr_OB-fold_dom_sf"/>
</dbReference>
<protein>
    <submittedName>
        <fullName evidence="2">Phage P2 baseplate assembly protein gpV</fullName>
    </submittedName>
</protein>
<sequence length="178" mass="18517">MNAVATELRRLRRLAAVTDRRIALANLPGKVAAIDAENRLARLVIDTDEDGNPVLGPWATWEEPGVGVLAMHTPLKVGQQAAYSSPSGTLGAGSSIRPRAHDDDNPAPSTSADTVTFQVGASWITLNDGEVQISGDTIRLIGNVEVHGASLTHNGKNVGDSHAHSNVVNGPAISGPPV</sequence>
<dbReference type="AlphaFoldDB" id="A0A2C9D693"/>
<name>A0A2C9D693_9HYPH</name>
<dbReference type="KEGG" id="hdi:HDIA_2275"/>
<feature type="region of interest" description="Disordered" evidence="1">
    <location>
        <begin position="156"/>
        <end position="178"/>
    </location>
</feature>
<dbReference type="EMBL" id="LT960614">
    <property type="protein sequence ID" value="SON55816.1"/>
    <property type="molecule type" value="Genomic_DNA"/>
</dbReference>
<evidence type="ECO:0000256" key="1">
    <source>
        <dbReference type="SAM" id="MobiDB-lite"/>
    </source>
</evidence>
<gene>
    <name evidence="2" type="ORF">HDIA_2275</name>
</gene>
<dbReference type="Gene3D" id="2.40.50.230">
    <property type="entry name" value="Gp5 N-terminal domain"/>
    <property type="match status" value="1"/>
</dbReference>
<evidence type="ECO:0000313" key="2">
    <source>
        <dbReference type="EMBL" id="SON55816.1"/>
    </source>
</evidence>
<organism evidence="2 3">
    <name type="scientific">Hartmannibacter diazotrophicus</name>
    <dbReference type="NCBI Taxonomy" id="1482074"/>
    <lineage>
        <taxon>Bacteria</taxon>
        <taxon>Pseudomonadati</taxon>
        <taxon>Pseudomonadota</taxon>
        <taxon>Alphaproteobacteria</taxon>
        <taxon>Hyphomicrobiales</taxon>
        <taxon>Pleomorphomonadaceae</taxon>
        <taxon>Hartmannibacter</taxon>
    </lineage>
</organism>
<keyword evidence="3" id="KW-1185">Reference proteome</keyword>
<evidence type="ECO:0000313" key="3">
    <source>
        <dbReference type="Proteomes" id="UP000223606"/>
    </source>
</evidence>
<dbReference type="OrthoDB" id="7852340at2"/>
<reference evidence="3" key="1">
    <citation type="submission" date="2017-09" db="EMBL/GenBank/DDBJ databases">
        <title>Genome sequence of Nannocystis excedens DSM 71.</title>
        <authorList>
            <person name="Blom J."/>
        </authorList>
    </citation>
    <scope>NUCLEOTIDE SEQUENCE [LARGE SCALE GENOMIC DNA]</scope>
    <source>
        <strain evidence="3">type strain: E19</strain>
    </source>
</reference>
<dbReference type="Proteomes" id="UP000223606">
    <property type="component" value="Chromosome 1"/>
</dbReference>